<dbReference type="InterPro" id="IPR009091">
    <property type="entry name" value="RCC1/BLIP-II"/>
</dbReference>
<dbReference type="EMBL" id="CP000698">
    <property type="protein sequence ID" value="ABQ25982.1"/>
    <property type="molecule type" value="Genomic_DNA"/>
</dbReference>
<evidence type="ECO:0000259" key="4">
    <source>
        <dbReference type="Pfam" id="PF25390"/>
    </source>
</evidence>
<dbReference type="PROSITE" id="PS00626">
    <property type="entry name" value="RCC1_2"/>
    <property type="match status" value="1"/>
</dbReference>
<feature type="signal peptide" evidence="3">
    <location>
        <begin position="1"/>
        <end position="22"/>
    </location>
</feature>
<sequence>MGKTGQHVLYMIAGLLMLALFAGCGDSTSTPTVPATATIFYAHSLAFRNSTTMAWGYNGFGQLGDVSLNNSASPVKVSGLVGAKGVAIGADHSLAFFNNSTVRAWGYNGFGQLGNGTTTYSNIPVPVKTLIGTASSINLTGVTAVAAGGFHSLALKNGTVWSWGENTNGQLGRNVTDTSPLIAGQVMTDPPNGIGLTSITRIAAGGSHSLALDSSGAVWAWGYNGYGQLGDGSLVDKKLPVKLTGITVPVVAIAAGGAFSVAVDNNGAVWAWGYNGFGQLGNKSTTDSNVPVQVVLEDGTPLPNIKAIAAGLDHVLALDSNGAIWAWGYNGLGQLGNNTTINSSTPVQVPAFTAALIDSPFTVDGVNPILAAGHHTLARKADGTLWAWGDNAYGQLGFAPPSNLETFITAPRPIDGM</sequence>
<evidence type="ECO:0000256" key="3">
    <source>
        <dbReference type="SAM" id="SignalP"/>
    </source>
</evidence>
<keyword evidence="1" id="KW-0344">Guanine-nucleotide releasing factor</keyword>
<dbReference type="Pfam" id="PF00415">
    <property type="entry name" value="RCC1"/>
    <property type="match status" value="1"/>
</dbReference>
<keyword evidence="3" id="KW-0732">Signal</keyword>
<dbReference type="InterPro" id="IPR000408">
    <property type="entry name" value="Reg_chr_condens"/>
</dbReference>
<dbReference type="Gene3D" id="2.130.10.30">
    <property type="entry name" value="Regulator of chromosome condensation 1/beta-lactamase-inhibitor protein II"/>
    <property type="match status" value="3"/>
</dbReference>
<accession>A5GEX7</accession>
<dbReference type="PROSITE" id="PS50012">
    <property type="entry name" value="RCC1_3"/>
    <property type="match status" value="7"/>
</dbReference>
<dbReference type="Proteomes" id="UP000006695">
    <property type="component" value="Chromosome"/>
</dbReference>
<evidence type="ECO:0000256" key="1">
    <source>
        <dbReference type="ARBA" id="ARBA00022658"/>
    </source>
</evidence>
<feature type="domain" description="RCC1-like" evidence="4">
    <location>
        <begin position="139"/>
        <end position="414"/>
    </location>
</feature>
<keyword evidence="6" id="KW-1185">Reference proteome</keyword>
<dbReference type="HOGENOM" id="CLU_005210_8_3_7"/>
<dbReference type="KEGG" id="gur:Gura_1792"/>
<dbReference type="InterPro" id="IPR058923">
    <property type="entry name" value="RCC1-like_dom"/>
</dbReference>
<dbReference type="STRING" id="351605.Gura_1792"/>
<feature type="chain" id="PRO_5002682291" evidence="3">
    <location>
        <begin position="23"/>
        <end position="417"/>
    </location>
</feature>
<keyword evidence="2" id="KW-0677">Repeat</keyword>
<dbReference type="PANTHER" id="PTHR45982:SF1">
    <property type="entry name" value="REGULATOR OF CHROMOSOME CONDENSATION"/>
    <property type="match status" value="1"/>
</dbReference>
<dbReference type="AlphaFoldDB" id="A5GEX7"/>
<dbReference type="Pfam" id="PF25390">
    <property type="entry name" value="WD40_RLD"/>
    <property type="match status" value="1"/>
</dbReference>
<name>A5GEX7_GEOUR</name>
<dbReference type="OrthoDB" id="9758365at2"/>
<dbReference type="PRINTS" id="PR00633">
    <property type="entry name" value="RCCNDNSATION"/>
</dbReference>
<protein>
    <submittedName>
        <fullName evidence="5">Regulator of chromosome condensation, RCC1</fullName>
    </submittedName>
</protein>
<proteinExistence type="predicted"/>
<evidence type="ECO:0000256" key="2">
    <source>
        <dbReference type="ARBA" id="ARBA00022737"/>
    </source>
</evidence>
<dbReference type="SUPFAM" id="SSF50985">
    <property type="entry name" value="RCC1/BLIP-II"/>
    <property type="match status" value="1"/>
</dbReference>
<evidence type="ECO:0000313" key="6">
    <source>
        <dbReference type="Proteomes" id="UP000006695"/>
    </source>
</evidence>
<gene>
    <name evidence="5" type="ordered locus">Gura_1792</name>
</gene>
<dbReference type="PANTHER" id="PTHR45982">
    <property type="entry name" value="REGULATOR OF CHROMOSOME CONDENSATION"/>
    <property type="match status" value="1"/>
</dbReference>
<organism evidence="5 6">
    <name type="scientific">Geotalea uraniireducens (strain Rf4)</name>
    <name type="common">Geobacter uraniireducens</name>
    <dbReference type="NCBI Taxonomy" id="351605"/>
    <lineage>
        <taxon>Bacteria</taxon>
        <taxon>Pseudomonadati</taxon>
        <taxon>Thermodesulfobacteriota</taxon>
        <taxon>Desulfuromonadia</taxon>
        <taxon>Geobacterales</taxon>
        <taxon>Geobacteraceae</taxon>
        <taxon>Geotalea</taxon>
    </lineage>
</organism>
<dbReference type="InterPro" id="IPR051553">
    <property type="entry name" value="Ran_GTPase-activating"/>
</dbReference>
<reference evidence="5 6" key="1">
    <citation type="submission" date="2007-05" db="EMBL/GenBank/DDBJ databases">
        <title>Complete sequence of Geobacter uraniireducens Rf4.</title>
        <authorList>
            <consortium name="US DOE Joint Genome Institute"/>
            <person name="Copeland A."/>
            <person name="Lucas S."/>
            <person name="Lapidus A."/>
            <person name="Barry K."/>
            <person name="Detter J.C."/>
            <person name="Glavina del Rio T."/>
            <person name="Hammon N."/>
            <person name="Israni S."/>
            <person name="Dalin E."/>
            <person name="Tice H."/>
            <person name="Pitluck S."/>
            <person name="Chertkov O."/>
            <person name="Brettin T."/>
            <person name="Bruce D."/>
            <person name="Han C."/>
            <person name="Schmutz J."/>
            <person name="Larimer F."/>
            <person name="Land M."/>
            <person name="Hauser L."/>
            <person name="Kyrpides N."/>
            <person name="Mikhailova N."/>
            <person name="Shelobolina E."/>
            <person name="Aklujkar M."/>
            <person name="Lovley D."/>
            <person name="Richardson P."/>
        </authorList>
    </citation>
    <scope>NUCLEOTIDE SEQUENCE [LARGE SCALE GENOMIC DNA]</scope>
    <source>
        <strain evidence="5 6">Rf4</strain>
    </source>
</reference>
<dbReference type="PROSITE" id="PS51257">
    <property type="entry name" value="PROKAR_LIPOPROTEIN"/>
    <property type="match status" value="1"/>
</dbReference>
<evidence type="ECO:0000313" key="5">
    <source>
        <dbReference type="EMBL" id="ABQ25982.1"/>
    </source>
</evidence>